<dbReference type="Proteomes" id="UP000821845">
    <property type="component" value="Chromosome 2"/>
</dbReference>
<evidence type="ECO:0000313" key="2">
    <source>
        <dbReference type="Proteomes" id="UP000821845"/>
    </source>
</evidence>
<name>A0ACB7SZZ4_HYAAI</name>
<protein>
    <submittedName>
        <fullName evidence="1">Uncharacterized protein</fullName>
    </submittedName>
</protein>
<reference evidence="1" key="1">
    <citation type="submission" date="2020-05" db="EMBL/GenBank/DDBJ databases">
        <title>Large-scale comparative analyses of tick genomes elucidate their genetic diversity and vector capacities.</title>
        <authorList>
            <person name="Jia N."/>
            <person name="Wang J."/>
            <person name="Shi W."/>
            <person name="Du L."/>
            <person name="Sun Y."/>
            <person name="Zhan W."/>
            <person name="Jiang J."/>
            <person name="Wang Q."/>
            <person name="Zhang B."/>
            <person name="Ji P."/>
            <person name="Sakyi L.B."/>
            <person name="Cui X."/>
            <person name="Yuan T."/>
            <person name="Jiang B."/>
            <person name="Yang W."/>
            <person name="Lam T.T.-Y."/>
            <person name="Chang Q."/>
            <person name="Ding S."/>
            <person name="Wang X."/>
            <person name="Zhu J."/>
            <person name="Ruan X."/>
            <person name="Zhao L."/>
            <person name="Wei J."/>
            <person name="Que T."/>
            <person name="Du C."/>
            <person name="Cheng J."/>
            <person name="Dai P."/>
            <person name="Han X."/>
            <person name="Huang E."/>
            <person name="Gao Y."/>
            <person name="Liu J."/>
            <person name="Shao H."/>
            <person name="Ye R."/>
            <person name="Li L."/>
            <person name="Wei W."/>
            <person name="Wang X."/>
            <person name="Wang C."/>
            <person name="Yang T."/>
            <person name="Huo Q."/>
            <person name="Li W."/>
            <person name="Guo W."/>
            <person name="Chen H."/>
            <person name="Zhou L."/>
            <person name="Ni X."/>
            <person name="Tian J."/>
            <person name="Zhou Y."/>
            <person name="Sheng Y."/>
            <person name="Liu T."/>
            <person name="Pan Y."/>
            <person name="Xia L."/>
            <person name="Li J."/>
            <person name="Zhao F."/>
            <person name="Cao W."/>
        </authorList>
    </citation>
    <scope>NUCLEOTIDE SEQUENCE</scope>
    <source>
        <strain evidence="1">Hyas-2018</strain>
    </source>
</reference>
<sequence length="209" mass="23195">MESLTRRQRDGGETPAYFKKAPSWASWGATRLEGAEAIDSIACKAAIAWKAGEPLKVENIEVASPKHGEVRVKQRPPVPPSFVLFPLRRALQTCGKLFQRATPREFVWFAARPESSEETRASLSPRFPPYATQLSDESYVVPSGTGMKPQFFYSATGSRRPRLVALEDADEMFVQLDNGNLSDVGDTEDDEDEDFIFEEAGSDDCALQT</sequence>
<accession>A0ACB7SZZ4</accession>
<comment type="caution">
    <text evidence="1">The sequence shown here is derived from an EMBL/GenBank/DDBJ whole genome shotgun (WGS) entry which is preliminary data.</text>
</comment>
<proteinExistence type="predicted"/>
<dbReference type="EMBL" id="CM023482">
    <property type="protein sequence ID" value="KAH6940235.1"/>
    <property type="molecule type" value="Genomic_DNA"/>
</dbReference>
<evidence type="ECO:0000313" key="1">
    <source>
        <dbReference type="EMBL" id="KAH6940235.1"/>
    </source>
</evidence>
<keyword evidence="2" id="KW-1185">Reference proteome</keyword>
<organism evidence="1 2">
    <name type="scientific">Hyalomma asiaticum</name>
    <name type="common">Tick</name>
    <dbReference type="NCBI Taxonomy" id="266040"/>
    <lineage>
        <taxon>Eukaryota</taxon>
        <taxon>Metazoa</taxon>
        <taxon>Ecdysozoa</taxon>
        <taxon>Arthropoda</taxon>
        <taxon>Chelicerata</taxon>
        <taxon>Arachnida</taxon>
        <taxon>Acari</taxon>
        <taxon>Parasitiformes</taxon>
        <taxon>Ixodida</taxon>
        <taxon>Ixodoidea</taxon>
        <taxon>Ixodidae</taxon>
        <taxon>Hyalomminae</taxon>
        <taxon>Hyalomma</taxon>
    </lineage>
</organism>
<gene>
    <name evidence="1" type="ORF">HPB50_026403</name>
</gene>